<accession>A0A1B8HM71</accession>
<gene>
    <name evidence="2" type="ORF">AYY17_16375</name>
</gene>
<comment type="caution">
    <text evidence="2">The sequence shown here is derived from an EMBL/GenBank/DDBJ whole genome shotgun (WGS) entry which is preliminary data.</text>
</comment>
<dbReference type="RefSeq" id="WP_067422080.1">
    <property type="nucleotide sequence ID" value="NZ_CBCPID010000005.1"/>
</dbReference>
<feature type="signal peptide" evidence="1">
    <location>
        <begin position="1"/>
        <end position="22"/>
    </location>
</feature>
<name>A0A1B8HM71_9GAMM</name>
<reference evidence="2 3" key="1">
    <citation type="submission" date="2016-06" db="EMBL/GenBank/DDBJ databases">
        <authorList>
            <person name="Kjaerup R.B."/>
            <person name="Dalgaard T.S."/>
            <person name="Juul-Madsen H.R."/>
        </authorList>
    </citation>
    <scope>NUCLEOTIDE SEQUENCE [LARGE SCALE GENOMIC DNA]</scope>
    <source>
        <strain evidence="2 3">GCSL-Mp3</strain>
    </source>
</reference>
<evidence type="ECO:0008006" key="4">
    <source>
        <dbReference type="Google" id="ProtNLM"/>
    </source>
</evidence>
<dbReference type="Proteomes" id="UP000092247">
    <property type="component" value="Unassembled WGS sequence"/>
</dbReference>
<feature type="chain" id="PRO_5008609811" description="Lipoprotein" evidence="1">
    <location>
        <begin position="23"/>
        <end position="137"/>
    </location>
</feature>
<dbReference type="PROSITE" id="PS51257">
    <property type="entry name" value="PROKAR_LIPOPROTEIN"/>
    <property type="match status" value="1"/>
</dbReference>
<evidence type="ECO:0000256" key="1">
    <source>
        <dbReference type="SAM" id="SignalP"/>
    </source>
</evidence>
<proteinExistence type="predicted"/>
<protein>
    <recommendedName>
        <fullName evidence="4">Lipoprotein</fullName>
    </recommendedName>
</protein>
<organism evidence="2 3">
    <name type="scientific">Morganella psychrotolerans</name>
    <dbReference type="NCBI Taxonomy" id="368603"/>
    <lineage>
        <taxon>Bacteria</taxon>
        <taxon>Pseudomonadati</taxon>
        <taxon>Pseudomonadota</taxon>
        <taxon>Gammaproteobacteria</taxon>
        <taxon>Enterobacterales</taxon>
        <taxon>Morganellaceae</taxon>
        <taxon>Morganella</taxon>
    </lineage>
</organism>
<dbReference type="AlphaFoldDB" id="A0A1B8HM71"/>
<dbReference type="EMBL" id="LZEX01000004">
    <property type="protein sequence ID" value="OBU10402.1"/>
    <property type="molecule type" value="Genomic_DNA"/>
</dbReference>
<keyword evidence="1" id="KW-0732">Signal</keyword>
<evidence type="ECO:0000313" key="2">
    <source>
        <dbReference type="EMBL" id="OBU10402.1"/>
    </source>
</evidence>
<sequence length="137" mass="15347">MYFKRVCLISGLLVTLSGCTSATPPAPIRPSNPVQNVTTDPVRLVPGTIQSSTSNSCIDDMYLLRKINNESYRVLAGKYSDVMNEFNFLRENENIMDDDIKIYMRNSLTIKLGKVCSDIKLSAFKSIKKKTNQFPAS</sequence>
<evidence type="ECO:0000313" key="3">
    <source>
        <dbReference type="Proteomes" id="UP000092247"/>
    </source>
</evidence>